<evidence type="ECO:0000313" key="11">
    <source>
        <dbReference type="Proteomes" id="UP001279734"/>
    </source>
</evidence>
<evidence type="ECO:0000256" key="4">
    <source>
        <dbReference type="ARBA" id="ARBA00022729"/>
    </source>
</evidence>
<dbReference type="SUPFAM" id="SSF56176">
    <property type="entry name" value="FAD-binding/transporter-associated domain-like"/>
    <property type="match status" value="1"/>
</dbReference>
<keyword evidence="3" id="KW-0285">Flavoprotein</keyword>
<dbReference type="FunFam" id="3.30.43.10:FF:000004">
    <property type="entry name" value="Berberine bridge enzyme-like 15"/>
    <property type="match status" value="1"/>
</dbReference>
<dbReference type="PANTHER" id="PTHR32448">
    <property type="entry name" value="OS08G0158400 PROTEIN"/>
    <property type="match status" value="1"/>
</dbReference>
<dbReference type="InterPro" id="IPR006094">
    <property type="entry name" value="Oxid_FAD_bind_N"/>
</dbReference>
<evidence type="ECO:0000256" key="3">
    <source>
        <dbReference type="ARBA" id="ARBA00022630"/>
    </source>
</evidence>
<dbReference type="Gene3D" id="3.30.465.10">
    <property type="match status" value="1"/>
</dbReference>
<comment type="cofactor">
    <cofactor evidence="1">
        <name>FAD</name>
        <dbReference type="ChEBI" id="CHEBI:57692"/>
    </cofactor>
</comment>
<dbReference type="InterPro" id="IPR016169">
    <property type="entry name" value="FAD-bd_PCMH_sub2"/>
</dbReference>
<sequence length="535" mass="60611">MRILSINFALLSTFLFAISLANSDGSNIQTLVQCLISHSQPSHPISTAIYTRNNSSYLSVLDSYIRNLRFNTSTTPKPLLIVTALHESHIKASIICAQMQGIEMKIRSGGHDYEGLSYVAHVPFFVLDMFNLQSIDINIEEETAWVQAGATLGELYYRISQKSKTHGFPAGVCPTVGVGGHFTGGGYGNMMRKYGLSADNIIDAQLIDVDGRLLNRTTMEEDLFWAIRGGGAASFGVILAYKIKLVRVPKIVTVFKISRTIEQNALDIVLQWQDVAPYKLDHDLFIRLTMSVVNGSTTIENKTIQATFRALFLGDSQRLLSIMNESLPKLGVQQSDCHEMSWVESVLFYTDFPIGTPVDALLSRTPQSSYITHLKRKSDYVKEPIPREGLEGIWKKMIEIDATALTFNPYGGRMAEIPEHEIPFPHRAGNLYKIQYATNWNQGGDEVANHYLDLTRELHAYMTPFVSKFPREAFLNYRDIDLGINHQDKRSYFEGMRYGIKYFKDNFYRLVQIKTKVDPHNFFRNEQSIPTLPKF</sequence>
<dbReference type="Gene3D" id="3.30.43.10">
    <property type="entry name" value="Uridine Diphospho-n-acetylenolpyruvylglucosamine Reductase, domain 2"/>
    <property type="match status" value="1"/>
</dbReference>
<dbReference type="GO" id="GO:0071949">
    <property type="term" value="F:FAD binding"/>
    <property type="evidence" value="ECO:0007669"/>
    <property type="project" value="InterPro"/>
</dbReference>
<protein>
    <recommendedName>
        <fullName evidence="9">FAD-binding PCMH-type domain-containing protein</fullName>
    </recommendedName>
</protein>
<name>A0AAD3RZA6_NEPGR</name>
<organism evidence="10 11">
    <name type="scientific">Nepenthes gracilis</name>
    <name type="common">Slender pitcher plant</name>
    <dbReference type="NCBI Taxonomy" id="150966"/>
    <lineage>
        <taxon>Eukaryota</taxon>
        <taxon>Viridiplantae</taxon>
        <taxon>Streptophyta</taxon>
        <taxon>Embryophyta</taxon>
        <taxon>Tracheophyta</taxon>
        <taxon>Spermatophyta</taxon>
        <taxon>Magnoliopsida</taxon>
        <taxon>eudicotyledons</taxon>
        <taxon>Gunneridae</taxon>
        <taxon>Pentapetalae</taxon>
        <taxon>Caryophyllales</taxon>
        <taxon>Nepenthaceae</taxon>
        <taxon>Nepenthes</taxon>
    </lineage>
</organism>
<evidence type="ECO:0000256" key="6">
    <source>
        <dbReference type="ARBA" id="ARBA00023157"/>
    </source>
</evidence>
<dbReference type="Gene3D" id="3.40.462.20">
    <property type="match status" value="1"/>
</dbReference>
<dbReference type="InterPro" id="IPR036318">
    <property type="entry name" value="FAD-bd_PCMH-like_sf"/>
</dbReference>
<dbReference type="PROSITE" id="PS51387">
    <property type="entry name" value="FAD_PCMH"/>
    <property type="match status" value="1"/>
</dbReference>
<dbReference type="Pfam" id="PF01565">
    <property type="entry name" value="FAD_binding_4"/>
    <property type="match status" value="1"/>
</dbReference>
<dbReference type="Proteomes" id="UP001279734">
    <property type="component" value="Unassembled WGS sequence"/>
</dbReference>
<keyword evidence="7" id="KW-0325">Glycoprotein</keyword>
<feature type="chain" id="PRO_5042019053" description="FAD-binding PCMH-type domain-containing protein" evidence="8">
    <location>
        <begin position="26"/>
        <end position="535"/>
    </location>
</feature>
<dbReference type="InterPro" id="IPR016167">
    <property type="entry name" value="FAD-bd_PCMH_sub1"/>
</dbReference>
<dbReference type="GO" id="GO:0016491">
    <property type="term" value="F:oxidoreductase activity"/>
    <property type="evidence" value="ECO:0007669"/>
    <property type="project" value="InterPro"/>
</dbReference>
<reference evidence="10" key="1">
    <citation type="submission" date="2023-05" db="EMBL/GenBank/DDBJ databases">
        <title>Nepenthes gracilis genome sequencing.</title>
        <authorList>
            <person name="Fukushima K."/>
        </authorList>
    </citation>
    <scope>NUCLEOTIDE SEQUENCE</scope>
    <source>
        <strain evidence="10">SING2019-196</strain>
    </source>
</reference>
<evidence type="ECO:0000256" key="5">
    <source>
        <dbReference type="ARBA" id="ARBA00022827"/>
    </source>
</evidence>
<dbReference type="EMBL" id="BSYO01000003">
    <property type="protein sequence ID" value="GMH01429.1"/>
    <property type="molecule type" value="Genomic_DNA"/>
</dbReference>
<evidence type="ECO:0000313" key="10">
    <source>
        <dbReference type="EMBL" id="GMH01429.1"/>
    </source>
</evidence>
<proteinExistence type="inferred from homology"/>
<feature type="domain" description="FAD-binding PCMH-type" evidence="9">
    <location>
        <begin position="74"/>
        <end position="248"/>
    </location>
</feature>
<evidence type="ECO:0000259" key="9">
    <source>
        <dbReference type="PROSITE" id="PS51387"/>
    </source>
</evidence>
<evidence type="ECO:0000256" key="2">
    <source>
        <dbReference type="ARBA" id="ARBA00005466"/>
    </source>
</evidence>
<dbReference type="Pfam" id="PF08031">
    <property type="entry name" value="BBE"/>
    <property type="match status" value="1"/>
</dbReference>
<dbReference type="AlphaFoldDB" id="A0AAD3RZA6"/>
<feature type="signal peptide" evidence="8">
    <location>
        <begin position="1"/>
        <end position="25"/>
    </location>
</feature>
<comment type="similarity">
    <text evidence="2">Belongs to the oxygen-dependent FAD-linked oxidoreductase family.</text>
</comment>
<keyword evidence="11" id="KW-1185">Reference proteome</keyword>
<dbReference type="InterPro" id="IPR012951">
    <property type="entry name" value="BBE"/>
</dbReference>
<evidence type="ECO:0000256" key="1">
    <source>
        <dbReference type="ARBA" id="ARBA00001974"/>
    </source>
</evidence>
<keyword evidence="5" id="KW-0274">FAD</keyword>
<gene>
    <name evidence="10" type="ORF">Nepgr_003268</name>
</gene>
<dbReference type="InterPro" id="IPR016166">
    <property type="entry name" value="FAD-bd_PCMH"/>
</dbReference>
<keyword evidence="4 8" id="KW-0732">Signal</keyword>
<accession>A0AAD3RZA6</accession>
<keyword evidence="6" id="KW-1015">Disulfide bond</keyword>
<comment type="caution">
    <text evidence="10">The sequence shown here is derived from an EMBL/GenBank/DDBJ whole genome shotgun (WGS) entry which is preliminary data.</text>
</comment>
<evidence type="ECO:0000256" key="7">
    <source>
        <dbReference type="ARBA" id="ARBA00023180"/>
    </source>
</evidence>
<evidence type="ECO:0000256" key="8">
    <source>
        <dbReference type="SAM" id="SignalP"/>
    </source>
</evidence>